<feature type="region of interest" description="Disordered" evidence="1">
    <location>
        <begin position="1"/>
        <end position="32"/>
    </location>
</feature>
<evidence type="ECO:0000313" key="2">
    <source>
        <dbReference type="EMBL" id="GHE88004.1"/>
    </source>
</evidence>
<sequence length="213" mass="22080">MVGAQFPPGRGDTAPLPRIPAEPSPPPPRRAGGPLLKIAGLVAVAVVSGLVWWMIRGSADETPPAAQAPAKEFQFTVTDGPVAATDCAANSYSQVKQFFTQHPCQRLSRALYTTASGASRALVSVAVVAMSTPEEAQQLKKLADTDGTGNVNDLVRDGTAKIAGAPKLADGDYLSRVTGSSVTIVLSAFFDGHTDEATLQRISKEALDLAPGA</sequence>
<accession>A0ABQ3ISI3</accession>
<evidence type="ECO:0000313" key="3">
    <source>
        <dbReference type="Proteomes" id="UP000605897"/>
    </source>
</evidence>
<organism evidence="2 3">
    <name type="scientific">Amycolatopsis deserti</name>
    <dbReference type="NCBI Taxonomy" id="185696"/>
    <lineage>
        <taxon>Bacteria</taxon>
        <taxon>Bacillati</taxon>
        <taxon>Actinomycetota</taxon>
        <taxon>Actinomycetes</taxon>
        <taxon>Pseudonocardiales</taxon>
        <taxon>Pseudonocardiaceae</taxon>
        <taxon>Amycolatopsis</taxon>
    </lineage>
</organism>
<name>A0ABQ3ISI3_9PSEU</name>
<feature type="compositionally biased region" description="Pro residues" evidence="1">
    <location>
        <begin position="17"/>
        <end position="29"/>
    </location>
</feature>
<dbReference type="RefSeq" id="WP_191244219.1">
    <property type="nucleotide sequence ID" value="NZ_BNAU01000002.1"/>
</dbReference>
<gene>
    <name evidence="2" type="ORF">GCM10017786_19850</name>
</gene>
<proteinExistence type="predicted"/>
<protein>
    <submittedName>
        <fullName evidence="2">Uncharacterized protein</fullName>
    </submittedName>
</protein>
<keyword evidence="3" id="KW-1185">Reference proteome</keyword>
<dbReference type="EMBL" id="BNAU01000002">
    <property type="protein sequence ID" value="GHE88004.1"/>
    <property type="molecule type" value="Genomic_DNA"/>
</dbReference>
<dbReference type="Proteomes" id="UP000605897">
    <property type="component" value="Unassembled WGS sequence"/>
</dbReference>
<evidence type="ECO:0000256" key="1">
    <source>
        <dbReference type="SAM" id="MobiDB-lite"/>
    </source>
</evidence>
<comment type="caution">
    <text evidence="2">The sequence shown here is derived from an EMBL/GenBank/DDBJ whole genome shotgun (WGS) entry which is preliminary data.</text>
</comment>
<reference evidence="3" key="1">
    <citation type="journal article" date="2019" name="Int. J. Syst. Evol. Microbiol.">
        <title>The Global Catalogue of Microorganisms (GCM) 10K type strain sequencing project: providing services to taxonomists for standard genome sequencing and annotation.</title>
        <authorList>
            <consortium name="The Broad Institute Genomics Platform"/>
            <consortium name="The Broad Institute Genome Sequencing Center for Infectious Disease"/>
            <person name="Wu L."/>
            <person name="Ma J."/>
        </authorList>
    </citation>
    <scope>NUCLEOTIDE SEQUENCE [LARGE SCALE GENOMIC DNA]</scope>
    <source>
        <strain evidence="3">CGMCC 4.7677</strain>
    </source>
</reference>